<evidence type="ECO:0000256" key="1">
    <source>
        <dbReference type="ARBA" id="ARBA00004170"/>
    </source>
</evidence>
<gene>
    <name evidence="17" type="ORF">Scaly_2516200</name>
</gene>
<dbReference type="PANTHER" id="PTHR24353">
    <property type="entry name" value="CYCLIC NUCLEOTIDE-DEPENDENT PROTEIN KINASE"/>
    <property type="match status" value="1"/>
</dbReference>
<dbReference type="CDD" id="cd05581">
    <property type="entry name" value="STKc_PDK1"/>
    <property type="match status" value="1"/>
</dbReference>
<dbReference type="GO" id="GO:0005952">
    <property type="term" value="C:cAMP-dependent protein kinase complex"/>
    <property type="evidence" value="ECO:0007669"/>
    <property type="project" value="TreeGrafter"/>
</dbReference>
<dbReference type="InterPro" id="IPR011993">
    <property type="entry name" value="PH-like_dom_sf"/>
</dbReference>
<evidence type="ECO:0000256" key="11">
    <source>
        <dbReference type="ARBA" id="ARBA00022840"/>
    </source>
</evidence>
<evidence type="ECO:0000256" key="2">
    <source>
        <dbReference type="ARBA" id="ARBA00004496"/>
    </source>
</evidence>
<evidence type="ECO:0000256" key="9">
    <source>
        <dbReference type="ARBA" id="ARBA00022741"/>
    </source>
</evidence>
<reference evidence="17" key="2">
    <citation type="journal article" date="2024" name="Plant">
        <title>Genomic evolution and insights into agronomic trait innovations of Sesamum species.</title>
        <authorList>
            <person name="Miao H."/>
            <person name="Wang L."/>
            <person name="Qu L."/>
            <person name="Liu H."/>
            <person name="Sun Y."/>
            <person name="Le M."/>
            <person name="Wang Q."/>
            <person name="Wei S."/>
            <person name="Zheng Y."/>
            <person name="Lin W."/>
            <person name="Duan Y."/>
            <person name="Cao H."/>
            <person name="Xiong S."/>
            <person name="Wang X."/>
            <person name="Wei L."/>
            <person name="Li C."/>
            <person name="Ma Q."/>
            <person name="Ju M."/>
            <person name="Zhao R."/>
            <person name="Li G."/>
            <person name="Mu C."/>
            <person name="Tian Q."/>
            <person name="Mei H."/>
            <person name="Zhang T."/>
            <person name="Gao T."/>
            <person name="Zhang H."/>
        </authorList>
    </citation>
    <scope>NUCLEOTIDE SEQUENCE</scope>
    <source>
        <strain evidence="17">KEN8</strain>
    </source>
</reference>
<feature type="domain" description="Protein kinase" evidence="16">
    <location>
        <begin position="46"/>
        <end position="327"/>
    </location>
</feature>
<dbReference type="EC" id="2.7.11.1" evidence="4"/>
<dbReference type="Pfam" id="PF00069">
    <property type="entry name" value="Pkinase"/>
    <property type="match status" value="1"/>
</dbReference>
<comment type="subcellular location">
    <subcellularLocation>
        <location evidence="2">Cytoplasm</location>
    </subcellularLocation>
    <subcellularLocation>
        <location evidence="1">Membrane</location>
        <topology evidence="1">Peripheral membrane protein</topology>
    </subcellularLocation>
</comment>
<evidence type="ECO:0000256" key="7">
    <source>
        <dbReference type="ARBA" id="ARBA00022553"/>
    </source>
</evidence>
<feature type="region of interest" description="Disordered" evidence="15">
    <location>
        <begin position="1"/>
        <end position="31"/>
    </location>
</feature>
<evidence type="ECO:0000256" key="3">
    <source>
        <dbReference type="ARBA" id="ARBA00010006"/>
    </source>
</evidence>
<organism evidence="17">
    <name type="scientific">Sesamum calycinum</name>
    <dbReference type="NCBI Taxonomy" id="2727403"/>
    <lineage>
        <taxon>Eukaryota</taxon>
        <taxon>Viridiplantae</taxon>
        <taxon>Streptophyta</taxon>
        <taxon>Embryophyta</taxon>
        <taxon>Tracheophyta</taxon>
        <taxon>Spermatophyta</taxon>
        <taxon>Magnoliopsida</taxon>
        <taxon>eudicotyledons</taxon>
        <taxon>Gunneridae</taxon>
        <taxon>Pentapetalae</taxon>
        <taxon>asterids</taxon>
        <taxon>lamiids</taxon>
        <taxon>Lamiales</taxon>
        <taxon>Pedaliaceae</taxon>
        <taxon>Sesamum</taxon>
    </lineage>
</organism>
<evidence type="ECO:0000256" key="8">
    <source>
        <dbReference type="ARBA" id="ARBA00022679"/>
    </source>
</evidence>
<dbReference type="InterPro" id="IPR033931">
    <property type="entry name" value="PDK1-typ_PH"/>
</dbReference>
<keyword evidence="7" id="KW-0597">Phosphoprotein</keyword>
<keyword evidence="6" id="KW-0723">Serine/threonine-protein kinase</keyword>
<feature type="region of interest" description="Disordered" evidence="15">
    <location>
        <begin position="338"/>
        <end position="386"/>
    </location>
</feature>
<evidence type="ECO:0000256" key="13">
    <source>
        <dbReference type="ARBA" id="ARBA00047899"/>
    </source>
</evidence>
<dbReference type="PANTHER" id="PTHR24353:SF37">
    <property type="entry name" value="CAMP-DEPENDENT PROTEIN KINASE CATALYTIC SUBUNIT PRKX"/>
    <property type="match status" value="1"/>
</dbReference>
<proteinExistence type="inferred from homology"/>
<dbReference type="Gene3D" id="1.10.510.10">
    <property type="entry name" value="Transferase(Phosphotransferase) domain 1"/>
    <property type="match status" value="1"/>
</dbReference>
<evidence type="ECO:0000313" key="17">
    <source>
        <dbReference type="EMBL" id="KAL0322198.1"/>
    </source>
</evidence>
<evidence type="ECO:0000256" key="10">
    <source>
        <dbReference type="ARBA" id="ARBA00022777"/>
    </source>
</evidence>
<feature type="compositionally biased region" description="Low complexity" evidence="15">
    <location>
        <begin position="13"/>
        <end position="25"/>
    </location>
</feature>
<dbReference type="GO" id="GO:0005737">
    <property type="term" value="C:cytoplasm"/>
    <property type="evidence" value="ECO:0007669"/>
    <property type="project" value="UniProtKB-SubCell"/>
</dbReference>
<keyword evidence="5" id="KW-0963">Cytoplasm</keyword>
<protein>
    <recommendedName>
        <fullName evidence="4">non-specific serine/threonine protein kinase</fullName>
        <ecNumber evidence="4">2.7.11.1</ecNumber>
    </recommendedName>
</protein>
<keyword evidence="9" id="KW-0547">Nucleotide-binding</keyword>
<dbReference type="Pfam" id="PF14593">
    <property type="entry name" value="PH_3"/>
    <property type="match status" value="1"/>
</dbReference>
<dbReference type="AlphaFoldDB" id="A0AAW2LTU8"/>
<evidence type="ECO:0000256" key="15">
    <source>
        <dbReference type="SAM" id="MobiDB-lite"/>
    </source>
</evidence>
<feature type="compositionally biased region" description="Basic and acidic residues" evidence="15">
    <location>
        <begin position="1"/>
        <end position="11"/>
    </location>
</feature>
<evidence type="ECO:0000256" key="14">
    <source>
        <dbReference type="ARBA" id="ARBA00048679"/>
    </source>
</evidence>
<dbReference type="InterPro" id="IPR039046">
    <property type="entry name" value="PDPK1"/>
</dbReference>
<evidence type="ECO:0000259" key="16">
    <source>
        <dbReference type="PROSITE" id="PS50011"/>
    </source>
</evidence>
<dbReference type="EMBL" id="JACGWM010000016">
    <property type="protein sequence ID" value="KAL0322198.1"/>
    <property type="molecule type" value="Genomic_DNA"/>
</dbReference>
<comment type="caution">
    <text evidence="17">The sequence shown here is derived from an EMBL/GenBank/DDBJ whole genome shotgun (WGS) entry which is preliminary data.</text>
</comment>
<dbReference type="GO" id="GO:0004691">
    <property type="term" value="F:cAMP-dependent protein kinase activity"/>
    <property type="evidence" value="ECO:0007669"/>
    <property type="project" value="TreeGrafter"/>
</dbReference>
<dbReference type="SUPFAM" id="SSF56112">
    <property type="entry name" value="Protein kinase-like (PK-like)"/>
    <property type="match status" value="1"/>
</dbReference>
<dbReference type="SUPFAM" id="SSF50729">
    <property type="entry name" value="PH domain-like"/>
    <property type="match status" value="1"/>
</dbReference>
<dbReference type="Gene3D" id="2.30.29.30">
    <property type="entry name" value="Pleckstrin-homology domain (PH domain)/Phosphotyrosine-binding domain (PTB)"/>
    <property type="match status" value="1"/>
</dbReference>
<reference evidence="17" key="1">
    <citation type="submission" date="2020-06" db="EMBL/GenBank/DDBJ databases">
        <authorList>
            <person name="Li T."/>
            <person name="Hu X."/>
            <person name="Zhang T."/>
            <person name="Song X."/>
            <person name="Zhang H."/>
            <person name="Dai N."/>
            <person name="Sheng W."/>
            <person name="Hou X."/>
            <person name="Wei L."/>
        </authorList>
    </citation>
    <scope>NUCLEOTIDE SEQUENCE</scope>
    <source>
        <strain evidence="17">KEN8</strain>
        <tissue evidence="17">Leaf</tissue>
    </source>
</reference>
<sequence length="503" mass="56185">MEQEFDSKLRIENNSSSSSNTDNSNPQRSKSFPFRAPQENFSIQDFELGKIYGVGSYSKVEPTATILTQWNKFCLRAKKKDTGIVYAMKIMDKKFITKEIKTAYVKLERIVLDQLDHPGVVRLFFTFQDTFSLYMALESCEGGELFDQITRKGRLSEDEARFYAAEVVDALEYIHSMGLIHRDIKPENLLLTGDGHIKIADFGSVKPMQGSRITLLPNAASDDKACTFVGTAAYVPPEVLNSSPATFGNDLWALGCTLYQMLSGTSPFKDASEWLIFQRIIARDIRFPNYFSAEARDLIDQLLDMDPSRRPGAGRGGYAALKSHPFFKGIDWTNLREGTPPTLALEPRAPSTGGEDQDSSWNPSHIGDGSLRSNDGNGAAESVSEGGSITRLASIDSFDSKWKQFLEPGESVLMISMVKKLQKLTNKKVQLILTNKPKIIYVDPAKLVAKGNITWSNNPNDLSVQVTSPSHFKICTPKKVLSFEDSKQRAMQWKKAIETLQNR</sequence>
<dbReference type="PROSITE" id="PS00108">
    <property type="entry name" value="PROTEIN_KINASE_ST"/>
    <property type="match status" value="1"/>
</dbReference>
<dbReference type="GO" id="GO:0005524">
    <property type="term" value="F:ATP binding"/>
    <property type="evidence" value="ECO:0007669"/>
    <property type="project" value="UniProtKB-KW"/>
</dbReference>
<dbReference type="GO" id="GO:0016020">
    <property type="term" value="C:membrane"/>
    <property type="evidence" value="ECO:0007669"/>
    <property type="project" value="UniProtKB-SubCell"/>
</dbReference>
<evidence type="ECO:0000256" key="5">
    <source>
        <dbReference type="ARBA" id="ARBA00022490"/>
    </source>
</evidence>
<accession>A0AAW2LTU8</accession>
<comment type="catalytic activity">
    <reaction evidence="14">
        <text>L-seryl-[protein] + ATP = O-phospho-L-seryl-[protein] + ADP + H(+)</text>
        <dbReference type="Rhea" id="RHEA:17989"/>
        <dbReference type="Rhea" id="RHEA-COMP:9863"/>
        <dbReference type="Rhea" id="RHEA-COMP:11604"/>
        <dbReference type="ChEBI" id="CHEBI:15378"/>
        <dbReference type="ChEBI" id="CHEBI:29999"/>
        <dbReference type="ChEBI" id="CHEBI:30616"/>
        <dbReference type="ChEBI" id="CHEBI:83421"/>
        <dbReference type="ChEBI" id="CHEBI:456216"/>
        <dbReference type="EC" id="2.7.11.1"/>
    </reaction>
</comment>
<comment type="similarity">
    <text evidence="3">Belongs to the protein kinase superfamily. AGC Ser/Thr protein kinase family. PDPK1 subfamily.</text>
</comment>
<keyword evidence="10 17" id="KW-0418">Kinase</keyword>
<dbReference type="FunFam" id="1.10.510.10:FF:000330">
    <property type="entry name" value="3-phosphoinositide-dependent protein kinase 2-like"/>
    <property type="match status" value="1"/>
</dbReference>
<dbReference type="PROSITE" id="PS50011">
    <property type="entry name" value="PROTEIN_KINASE_DOM"/>
    <property type="match status" value="1"/>
</dbReference>
<dbReference type="InterPro" id="IPR000719">
    <property type="entry name" value="Prot_kinase_dom"/>
</dbReference>
<comment type="catalytic activity">
    <reaction evidence="13">
        <text>L-threonyl-[protein] + ATP = O-phospho-L-threonyl-[protein] + ADP + H(+)</text>
        <dbReference type="Rhea" id="RHEA:46608"/>
        <dbReference type="Rhea" id="RHEA-COMP:11060"/>
        <dbReference type="Rhea" id="RHEA-COMP:11605"/>
        <dbReference type="ChEBI" id="CHEBI:15378"/>
        <dbReference type="ChEBI" id="CHEBI:30013"/>
        <dbReference type="ChEBI" id="CHEBI:30616"/>
        <dbReference type="ChEBI" id="CHEBI:61977"/>
        <dbReference type="ChEBI" id="CHEBI:456216"/>
        <dbReference type="EC" id="2.7.11.1"/>
    </reaction>
</comment>
<dbReference type="Gene3D" id="3.30.200.20">
    <property type="entry name" value="Phosphorylase Kinase, domain 1"/>
    <property type="match status" value="1"/>
</dbReference>
<dbReference type="InterPro" id="IPR008271">
    <property type="entry name" value="Ser/Thr_kinase_AS"/>
</dbReference>
<keyword evidence="8" id="KW-0808">Transferase</keyword>
<dbReference type="FunFam" id="2.30.29.30:FF:000305">
    <property type="entry name" value="3-phosphoinositide-dependent protein kinase 1"/>
    <property type="match status" value="1"/>
</dbReference>
<dbReference type="FunFam" id="3.30.200.20:FF:000191">
    <property type="entry name" value="3-phosphoinositide-dependent protein kinase 2-like"/>
    <property type="match status" value="1"/>
</dbReference>
<evidence type="ECO:0000256" key="6">
    <source>
        <dbReference type="ARBA" id="ARBA00022527"/>
    </source>
</evidence>
<dbReference type="SMART" id="SM00220">
    <property type="entry name" value="S_TKc"/>
    <property type="match status" value="1"/>
</dbReference>
<name>A0AAW2LTU8_9LAMI</name>
<evidence type="ECO:0000256" key="12">
    <source>
        <dbReference type="ARBA" id="ARBA00023136"/>
    </source>
</evidence>
<keyword evidence="11" id="KW-0067">ATP-binding</keyword>
<evidence type="ECO:0000256" key="4">
    <source>
        <dbReference type="ARBA" id="ARBA00012513"/>
    </source>
</evidence>
<keyword evidence="12" id="KW-0472">Membrane</keyword>
<dbReference type="InterPro" id="IPR011009">
    <property type="entry name" value="Kinase-like_dom_sf"/>
</dbReference>